<keyword evidence="2 6" id="KW-0812">Transmembrane</keyword>
<comment type="caution">
    <text evidence="8">The sequence shown here is derived from an EMBL/GenBank/DDBJ whole genome shotgun (WGS) entry which is preliminary data.</text>
</comment>
<feature type="transmembrane region" description="Helical" evidence="6">
    <location>
        <begin position="68"/>
        <end position="90"/>
    </location>
</feature>
<dbReference type="Proteomes" id="UP000747542">
    <property type="component" value="Unassembled WGS sequence"/>
</dbReference>
<feature type="domain" description="POPDC1-3" evidence="7">
    <location>
        <begin position="43"/>
        <end position="208"/>
    </location>
</feature>
<dbReference type="GO" id="GO:0042391">
    <property type="term" value="P:regulation of membrane potential"/>
    <property type="evidence" value="ECO:0007669"/>
    <property type="project" value="TreeGrafter"/>
</dbReference>
<dbReference type="GO" id="GO:0042383">
    <property type="term" value="C:sarcolemma"/>
    <property type="evidence" value="ECO:0007669"/>
    <property type="project" value="TreeGrafter"/>
</dbReference>
<dbReference type="AlphaFoldDB" id="A0A8J5N4Y6"/>
<feature type="region of interest" description="Disordered" evidence="5">
    <location>
        <begin position="299"/>
        <end position="332"/>
    </location>
</feature>
<evidence type="ECO:0000313" key="8">
    <source>
        <dbReference type="EMBL" id="KAG7173074.1"/>
    </source>
</evidence>
<comment type="subcellular location">
    <subcellularLocation>
        <location evidence="1">Membrane</location>
        <topology evidence="1">Multi-pass membrane protein</topology>
    </subcellularLocation>
</comment>
<evidence type="ECO:0000256" key="3">
    <source>
        <dbReference type="ARBA" id="ARBA00022989"/>
    </source>
</evidence>
<dbReference type="PANTHER" id="PTHR12101">
    <property type="entry name" value="POPEYE DOMAIN CONTAINING PROTEIN"/>
    <property type="match status" value="1"/>
</dbReference>
<sequence>MAEDWDYNLTDVDSFNVTEDDWQSTVNSTFLGSLFSCAHWTHPQHLLFQLANGCFFVSYLAPSQRMGLLFMHCILILGFLLYSTWAWNVICAPDVFSWNFTFMLLNMGQTLYIIYQMRPVKVNKELEAMYEALFQPLDFLDSPEFESSRASLEDKFKVSIIAATSCRYVFWQRTSLEYLFVKESYLATVLSTIIARDITTKLYNMNQKIVTEKGSHLDIRLPSLTSSLSSSCGGDGSLRSPARFSLRYVFPSSGMFFLRHVCCSLYRPSYWFYRHLQFSIHFSFQWVFIHLRLLQVDPPPSTSPSDRSPSTHASIRSGGGGGGLGGGHGGSGSSAGGVGCTGGLASSLAGVAGLGLGAKHARLGYTILPTSAPRYEGRERLDLAYRENRGAYRDNLAYRENGYVPNGRPEMTPLTELPSTDSLTDTSHDIHTWLEDSSRYTHR</sequence>
<dbReference type="GO" id="GO:0007507">
    <property type="term" value="P:heart development"/>
    <property type="evidence" value="ECO:0007669"/>
    <property type="project" value="TreeGrafter"/>
</dbReference>
<evidence type="ECO:0000313" key="9">
    <source>
        <dbReference type="Proteomes" id="UP000747542"/>
    </source>
</evidence>
<feature type="transmembrane region" description="Helical" evidence="6">
    <location>
        <begin position="96"/>
        <end position="115"/>
    </location>
</feature>
<protein>
    <submittedName>
        <fullName evidence="8">Blood vessel epicardial substance-like 1</fullName>
    </submittedName>
</protein>
<dbReference type="GO" id="GO:0051146">
    <property type="term" value="P:striated muscle cell differentiation"/>
    <property type="evidence" value="ECO:0007669"/>
    <property type="project" value="TreeGrafter"/>
</dbReference>
<feature type="compositionally biased region" description="Gly residues" evidence="5">
    <location>
        <begin position="317"/>
        <end position="332"/>
    </location>
</feature>
<dbReference type="InterPro" id="IPR006916">
    <property type="entry name" value="POPDC1-3"/>
</dbReference>
<name>A0A8J5N4Y6_HOMAM</name>
<dbReference type="InterPro" id="IPR055272">
    <property type="entry name" value="POPDC1-3_dom"/>
</dbReference>
<dbReference type="GO" id="GO:0030552">
    <property type="term" value="F:cAMP binding"/>
    <property type="evidence" value="ECO:0007669"/>
    <property type="project" value="TreeGrafter"/>
</dbReference>
<keyword evidence="9" id="KW-1185">Reference proteome</keyword>
<dbReference type="PANTHER" id="PTHR12101:SF30">
    <property type="entry name" value="POPEYE DOMAIN-CONTAINING PROTEIN 3-LIKE PROTEIN"/>
    <property type="match status" value="1"/>
</dbReference>
<keyword evidence="3 6" id="KW-1133">Transmembrane helix</keyword>
<feature type="region of interest" description="Disordered" evidence="5">
    <location>
        <begin position="403"/>
        <end position="428"/>
    </location>
</feature>
<keyword evidence="4 6" id="KW-0472">Membrane</keyword>
<evidence type="ECO:0000256" key="5">
    <source>
        <dbReference type="SAM" id="MobiDB-lite"/>
    </source>
</evidence>
<reference evidence="8" key="1">
    <citation type="journal article" date="2021" name="Sci. Adv.">
        <title>The American lobster genome reveals insights on longevity, neural, and immune adaptations.</title>
        <authorList>
            <person name="Polinski J.M."/>
            <person name="Zimin A.V."/>
            <person name="Clark K.F."/>
            <person name="Kohn A.B."/>
            <person name="Sadowski N."/>
            <person name="Timp W."/>
            <person name="Ptitsyn A."/>
            <person name="Khanna P."/>
            <person name="Romanova D.Y."/>
            <person name="Williams P."/>
            <person name="Greenwood S.J."/>
            <person name="Moroz L.L."/>
            <person name="Walt D.R."/>
            <person name="Bodnar A.G."/>
        </authorList>
    </citation>
    <scope>NUCLEOTIDE SEQUENCE</scope>
    <source>
        <strain evidence="8">GMGI-L3</strain>
    </source>
</reference>
<evidence type="ECO:0000256" key="4">
    <source>
        <dbReference type="ARBA" id="ARBA00023136"/>
    </source>
</evidence>
<evidence type="ECO:0000259" key="7">
    <source>
        <dbReference type="Pfam" id="PF04831"/>
    </source>
</evidence>
<proteinExistence type="predicted"/>
<dbReference type="Pfam" id="PF04831">
    <property type="entry name" value="POPDC1-3"/>
    <property type="match status" value="1"/>
</dbReference>
<evidence type="ECO:0000256" key="6">
    <source>
        <dbReference type="SAM" id="Phobius"/>
    </source>
</evidence>
<evidence type="ECO:0000256" key="2">
    <source>
        <dbReference type="ARBA" id="ARBA00022692"/>
    </source>
</evidence>
<gene>
    <name evidence="8" type="primary">Bves-L1</name>
    <name evidence="8" type="ORF">Hamer_G008596</name>
</gene>
<organism evidence="8 9">
    <name type="scientific">Homarus americanus</name>
    <name type="common">American lobster</name>
    <dbReference type="NCBI Taxonomy" id="6706"/>
    <lineage>
        <taxon>Eukaryota</taxon>
        <taxon>Metazoa</taxon>
        <taxon>Ecdysozoa</taxon>
        <taxon>Arthropoda</taxon>
        <taxon>Crustacea</taxon>
        <taxon>Multicrustacea</taxon>
        <taxon>Malacostraca</taxon>
        <taxon>Eumalacostraca</taxon>
        <taxon>Eucarida</taxon>
        <taxon>Decapoda</taxon>
        <taxon>Pleocyemata</taxon>
        <taxon>Astacidea</taxon>
        <taxon>Nephropoidea</taxon>
        <taxon>Nephropidae</taxon>
        <taxon>Homarus</taxon>
    </lineage>
</organism>
<dbReference type="EMBL" id="JAHLQT010010178">
    <property type="protein sequence ID" value="KAG7173074.1"/>
    <property type="molecule type" value="Genomic_DNA"/>
</dbReference>
<accession>A0A8J5N4Y6</accession>
<evidence type="ECO:0000256" key="1">
    <source>
        <dbReference type="ARBA" id="ARBA00004141"/>
    </source>
</evidence>